<reference evidence="1" key="2">
    <citation type="journal article" date="2020" name="Nat. Commun.">
        <title>Large-scale genome sequencing of mycorrhizal fungi provides insights into the early evolution of symbiotic traits.</title>
        <authorList>
            <person name="Miyauchi S."/>
            <person name="Kiss E."/>
            <person name="Kuo A."/>
            <person name="Drula E."/>
            <person name="Kohler A."/>
            <person name="Sanchez-Garcia M."/>
            <person name="Morin E."/>
            <person name="Andreopoulos B."/>
            <person name="Barry K.W."/>
            <person name="Bonito G."/>
            <person name="Buee M."/>
            <person name="Carver A."/>
            <person name="Chen C."/>
            <person name="Cichocki N."/>
            <person name="Clum A."/>
            <person name="Culley D."/>
            <person name="Crous P.W."/>
            <person name="Fauchery L."/>
            <person name="Girlanda M."/>
            <person name="Hayes R.D."/>
            <person name="Keri Z."/>
            <person name="LaButti K."/>
            <person name="Lipzen A."/>
            <person name="Lombard V."/>
            <person name="Magnuson J."/>
            <person name="Maillard F."/>
            <person name="Murat C."/>
            <person name="Nolan M."/>
            <person name="Ohm R.A."/>
            <person name="Pangilinan J."/>
            <person name="Pereira M.F."/>
            <person name="Perotto S."/>
            <person name="Peter M."/>
            <person name="Pfister S."/>
            <person name="Riley R."/>
            <person name="Sitrit Y."/>
            <person name="Stielow J.B."/>
            <person name="Szollosi G."/>
            <person name="Zifcakova L."/>
            <person name="Stursova M."/>
            <person name="Spatafora J.W."/>
            <person name="Tedersoo L."/>
            <person name="Vaario L.M."/>
            <person name="Yamada A."/>
            <person name="Yan M."/>
            <person name="Wang P."/>
            <person name="Xu J."/>
            <person name="Bruns T."/>
            <person name="Baldrian P."/>
            <person name="Vilgalys R."/>
            <person name="Dunand C."/>
            <person name="Henrissat B."/>
            <person name="Grigoriev I.V."/>
            <person name="Hibbett D."/>
            <person name="Nagy L.G."/>
            <person name="Martin F.M."/>
        </authorList>
    </citation>
    <scope>NUCLEOTIDE SEQUENCE</scope>
    <source>
        <strain evidence="1">BED1</strain>
    </source>
</reference>
<name>A0AAD4C9P0_BOLED</name>
<dbReference type="AlphaFoldDB" id="A0AAD4C9P0"/>
<accession>A0AAD4C9P0</accession>
<sequence length="132" mass="14646">MITATTPPLRLLAPTAFPPNTVTKQSTTVYKPSSYEEPQRARWRSIHQAQSEPVEWIETQVLGPDVMDRHTLAQQCATVTTLSAALIKDSLFCSTGVVSPVESFLGTCFRDLHMSKVGTESRPLFSTIRPRV</sequence>
<evidence type="ECO:0000313" key="1">
    <source>
        <dbReference type="EMBL" id="KAF8452204.1"/>
    </source>
</evidence>
<dbReference type="Proteomes" id="UP001194468">
    <property type="component" value="Unassembled WGS sequence"/>
</dbReference>
<gene>
    <name evidence="1" type="ORF">L210DRAFT_3517682</name>
</gene>
<comment type="caution">
    <text evidence="1">The sequence shown here is derived from an EMBL/GenBank/DDBJ whole genome shotgun (WGS) entry which is preliminary data.</text>
</comment>
<protein>
    <submittedName>
        <fullName evidence="1">Uncharacterized protein</fullName>
    </submittedName>
</protein>
<keyword evidence="2" id="KW-1185">Reference proteome</keyword>
<proteinExistence type="predicted"/>
<organism evidence="1 2">
    <name type="scientific">Boletus edulis BED1</name>
    <dbReference type="NCBI Taxonomy" id="1328754"/>
    <lineage>
        <taxon>Eukaryota</taxon>
        <taxon>Fungi</taxon>
        <taxon>Dikarya</taxon>
        <taxon>Basidiomycota</taxon>
        <taxon>Agaricomycotina</taxon>
        <taxon>Agaricomycetes</taxon>
        <taxon>Agaricomycetidae</taxon>
        <taxon>Boletales</taxon>
        <taxon>Boletineae</taxon>
        <taxon>Boletaceae</taxon>
        <taxon>Boletoideae</taxon>
        <taxon>Boletus</taxon>
    </lineage>
</organism>
<evidence type="ECO:0000313" key="2">
    <source>
        <dbReference type="Proteomes" id="UP001194468"/>
    </source>
</evidence>
<reference evidence="1" key="1">
    <citation type="submission" date="2019-10" db="EMBL/GenBank/DDBJ databases">
        <authorList>
            <consortium name="DOE Joint Genome Institute"/>
            <person name="Kuo A."/>
            <person name="Miyauchi S."/>
            <person name="Kiss E."/>
            <person name="Drula E."/>
            <person name="Kohler A."/>
            <person name="Sanchez-Garcia M."/>
            <person name="Andreopoulos B."/>
            <person name="Barry K.W."/>
            <person name="Bonito G."/>
            <person name="Buee M."/>
            <person name="Carver A."/>
            <person name="Chen C."/>
            <person name="Cichocki N."/>
            <person name="Clum A."/>
            <person name="Culley D."/>
            <person name="Crous P.W."/>
            <person name="Fauchery L."/>
            <person name="Girlanda M."/>
            <person name="Hayes R."/>
            <person name="Keri Z."/>
            <person name="LaButti K."/>
            <person name="Lipzen A."/>
            <person name="Lombard V."/>
            <person name="Magnuson J."/>
            <person name="Maillard F."/>
            <person name="Morin E."/>
            <person name="Murat C."/>
            <person name="Nolan M."/>
            <person name="Ohm R."/>
            <person name="Pangilinan J."/>
            <person name="Pereira M."/>
            <person name="Perotto S."/>
            <person name="Peter M."/>
            <person name="Riley R."/>
            <person name="Sitrit Y."/>
            <person name="Stielow B."/>
            <person name="Szollosi G."/>
            <person name="Zifcakova L."/>
            <person name="Stursova M."/>
            <person name="Spatafora J.W."/>
            <person name="Tedersoo L."/>
            <person name="Vaario L.-M."/>
            <person name="Yamada A."/>
            <person name="Yan M."/>
            <person name="Wang P."/>
            <person name="Xu J."/>
            <person name="Bruns T."/>
            <person name="Baldrian P."/>
            <person name="Vilgalys R."/>
            <person name="Henrissat B."/>
            <person name="Grigoriev I.V."/>
            <person name="Hibbett D."/>
            <person name="Nagy L.G."/>
            <person name="Martin F.M."/>
        </authorList>
    </citation>
    <scope>NUCLEOTIDE SEQUENCE</scope>
    <source>
        <strain evidence="1">BED1</strain>
    </source>
</reference>
<dbReference type="EMBL" id="WHUW01000001">
    <property type="protein sequence ID" value="KAF8452204.1"/>
    <property type="molecule type" value="Genomic_DNA"/>
</dbReference>